<evidence type="ECO:0000313" key="4">
    <source>
        <dbReference type="Proteomes" id="UP000756921"/>
    </source>
</evidence>
<evidence type="ECO:0000313" key="3">
    <source>
        <dbReference type="EMBL" id="KAF9739282.1"/>
    </source>
</evidence>
<keyword evidence="4" id="KW-1185">Reference proteome</keyword>
<evidence type="ECO:0000256" key="2">
    <source>
        <dbReference type="SAM" id="MobiDB-lite"/>
    </source>
</evidence>
<sequence>MTSLSGGQNMIKALICGYFLAMGHLEKIHYYDHFELDFKAACARMNKKSNITAWKPRKSQNLPPHTGVSESGAKSVKLLKVLAPKPVEHEFNGNESTNTIQDSTNASKPQNATSTPESPSSKIKRLRRELNDPFDLLHQNNKRLKIEIGELQAEKEELETEMRLQREEDRLRQELQEEKANTQKLRKEVALKEQARADAESQLEMERDLANQALAAKARLEYELERLKSAQEF</sequence>
<dbReference type="OrthoDB" id="10622865at2759"/>
<organism evidence="3 4">
    <name type="scientific">Paraphaeosphaeria minitans</name>
    <dbReference type="NCBI Taxonomy" id="565426"/>
    <lineage>
        <taxon>Eukaryota</taxon>
        <taxon>Fungi</taxon>
        <taxon>Dikarya</taxon>
        <taxon>Ascomycota</taxon>
        <taxon>Pezizomycotina</taxon>
        <taxon>Dothideomycetes</taxon>
        <taxon>Pleosporomycetidae</taxon>
        <taxon>Pleosporales</taxon>
        <taxon>Massarineae</taxon>
        <taxon>Didymosphaeriaceae</taxon>
        <taxon>Paraphaeosphaeria</taxon>
    </lineage>
</organism>
<gene>
    <name evidence="3" type="ORF">PMIN01_01916</name>
</gene>
<dbReference type="Proteomes" id="UP000756921">
    <property type="component" value="Unassembled WGS sequence"/>
</dbReference>
<dbReference type="AlphaFoldDB" id="A0A9P6KUE8"/>
<feature type="region of interest" description="Disordered" evidence="2">
    <location>
        <begin position="87"/>
        <end position="124"/>
    </location>
</feature>
<keyword evidence="1" id="KW-0175">Coiled coil</keyword>
<comment type="caution">
    <text evidence="3">The sequence shown here is derived from an EMBL/GenBank/DDBJ whole genome shotgun (WGS) entry which is preliminary data.</text>
</comment>
<feature type="compositionally biased region" description="Polar residues" evidence="2">
    <location>
        <begin position="93"/>
        <end position="121"/>
    </location>
</feature>
<feature type="coiled-coil region" evidence="1">
    <location>
        <begin position="134"/>
        <end position="230"/>
    </location>
</feature>
<accession>A0A9P6KUE8</accession>
<reference evidence="3" key="1">
    <citation type="journal article" date="2020" name="Mol. Plant Microbe Interact.">
        <title>Genome Sequence of the Biocontrol Agent Coniothyrium minitans strain Conio (IMI 134523).</title>
        <authorList>
            <person name="Patel D."/>
            <person name="Shittu T.A."/>
            <person name="Baroncelli R."/>
            <person name="Muthumeenakshi S."/>
            <person name="Osborne T.H."/>
            <person name="Janganan T.K."/>
            <person name="Sreenivasaprasad S."/>
        </authorList>
    </citation>
    <scope>NUCLEOTIDE SEQUENCE</scope>
    <source>
        <strain evidence="3">Conio</strain>
    </source>
</reference>
<dbReference type="EMBL" id="WJXW01000002">
    <property type="protein sequence ID" value="KAF9739282.1"/>
    <property type="molecule type" value="Genomic_DNA"/>
</dbReference>
<proteinExistence type="predicted"/>
<name>A0A9P6KUE8_9PLEO</name>
<evidence type="ECO:0000256" key="1">
    <source>
        <dbReference type="SAM" id="Coils"/>
    </source>
</evidence>
<protein>
    <submittedName>
        <fullName evidence="3">Uncharacterized protein</fullName>
    </submittedName>
</protein>